<accession>A0A177WAM5</accession>
<feature type="coiled-coil region" evidence="1">
    <location>
        <begin position="346"/>
        <end position="459"/>
    </location>
</feature>
<dbReference type="EMBL" id="DS022300">
    <property type="protein sequence ID" value="OAJ36744.1"/>
    <property type="molecule type" value="Genomic_DNA"/>
</dbReference>
<evidence type="ECO:0000313" key="4">
    <source>
        <dbReference type="Proteomes" id="UP000077115"/>
    </source>
</evidence>
<name>A0A177WAM5_BATDL</name>
<sequence length="758" mass="88014">MDKAESDFLQRLFKENNELRARYTAQQRELYNKANLLENVEEEIRQLRIKVDMDAKHTQRPISGPTQVSKKTIERKSELEVASSSKIKDLKEAEFSIDRQQTEIKQLQEELNKSHLIFDEETKKVYALTKENSEIMEEVKQLREFKNAAELKETIPVPKKESTPEEVEMYQLQIKNLEGSRLAMKQQMIDIAIEANRVHNSQQNQLQGVEGLIEGTRREYDEFIQITKLENESFRAIQQAEYESLKTEFEDHKNQSFEEKKRLMMEYQNILSAMQTQFDEYRSTAELLFNMEMIKLEDEITSQASRYEQEIMYVIQAKDKFYSDMMVAKDAKIMALIEGSDLQSIMQKHELDMENTRKEHVKELERVKSEHDSESKSVILLLQRQNVSLESKTEKLQAHLKTMESRIKELMNTIDVKNKTITERDESKQKIEQDHQKKIADANDRISILAQEKEHLRHKVIRLNLNAKGEGENSIENMLKRLSRGTANLHSEFDELGTKYDAALNENQLMTKKLREREKMIEFLEKEMSRRTQEFNEMTHTFEEFLAGRSRQAAKDRAKRLAKIVDEDDTTTLETHRRNSIGNQQMVGGHSIIKARIPDKGNKLSRAPDVHSPVRTLQSNVELERGYVYLKRFKNLSKAFSTGEFRALANADQVSENVSGPWQKVTPLYAKLDDANLAVAKMYHEQAQKLVPITDVPACKPMVYVPPNTARPITSTMTQGSVMIYNERRKDIESRIKTSRAKVSRGLDGLIIGGKPVT</sequence>
<dbReference type="Proteomes" id="UP000077115">
    <property type="component" value="Unassembled WGS sequence"/>
</dbReference>
<reference evidence="3 4" key="2">
    <citation type="submission" date="2016-05" db="EMBL/GenBank/DDBJ databases">
        <title>Lineage-specific infection strategies underlie the spectrum of fungal disease in amphibians.</title>
        <authorList>
            <person name="Cuomo C.A."/>
            <person name="Farrer R.A."/>
            <person name="James T."/>
            <person name="Longcore J."/>
            <person name="Birren B."/>
        </authorList>
    </citation>
    <scope>NUCLEOTIDE SEQUENCE [LARGE SCALE GENOMIC DNA]</scope>
    <source>
        <strain evidence="3 4">JEL423</strain>
    </source>
</reference>
<protein>
    <submittedName>
        <fullName evidence="3">Uncharacterized protein</fullName>
    </submittedName>
</protein>
<evidence type="ECO:0000256" key="1">
    <source>
        <dbReference type="SAM" id="Coils"/>
    </source>
</evidence>
<dbReference type="AlphaFoldDB" id="A0A177WAM5"/>
<keyword evidence="1" id="KW-0175">Coiled coil</keyword>
<organism evidence="3 4">
    <name type="scientific">Batrachochytrium dendrobatidis (strain JEL423)</name>
    <dbReference type="NCBI Taxonomy" id="403673"/>
    <lineage>
        <taxon>Eukaryota</taxon>
        <taxon>Fungi</taxon>
        <taxon>Fungi incertae sedis</taxon>
        <taxon>Chytridiomycota</taxon>
        <taxon>Chytridiomycota incertae sedis</taxon>
        <taxon>Chytridiomycetes</taxon>
        <taxon>Rhizophydiales</taxon>
        <taxon>Rhizophydiales incertae sedis</taxon>
        <taxon>Batrachochytrium</taxon>
    </lineage>
</organism>
<feature type="compositionally biased region" description="Polar residues" evidence="2">
    <location>
        <begin position="60"/>
        <end position="70"/>
    </location>
</feature>
<reference evidence="3 4" key="1">
    <citation type="submission" date="2006-10" db="EMBL/GenBank/DDBJ databases">
        <title>The Genome Sequence of Batrachochytrium dendrobatidis JEL423.</title>
        <authorList>
            <consortium name="The Broad Institute Genome Sequencing Platform"/>
            <person name="Birren B."/>
            <person name="Lander E."/>
            <person name="Galagan J."/>
            <person name="Cuomo C."/>
            <person name="Devon K."/>
            <person name="Jaffe D."/>
            <person name="Butler J."/>
            <person name="Alvarez P."/>
            <person name="Gnerre S."/>
            <person name="Grabherr M."/>
            <person name="Kleber M."/>
            <person name="Mauceli E."/>
            <person name="Brockman W."/>
            <person name="Young S."/>
            <person name="LaButti K."/>
            <person name="Sykes S."/>
            <person name="DeCaprio D."/>
            <person name="Crawford M."/>
            <person name="Koehrsen M."/>
            <person name="Engels R."/>
            <person name="Montgomery P."/>
            <person name="Pearson M."/>
            <person name="Howarth C."/>
            <person name="Larson L."/>
            <person name="White J."/>
            <person name="O'Leary S."/>
            <person name="Kodira C."/>
            <person name="Zeng Q."/>
            <person name="Yandava C."/>
            <person name="Alvarado L."/>
            <person name="Longcore J."/>
            <person name="James T."/>
        </authorList>
    </citation>
    <scope>NUCLEOTIDE SEQUENCE [LARGE SCALE GENOMIC DNA]</scope>
    <source>
        <strain evidence="3 4">JEL423</strain>
    </source>
</reference>
<proteinExistence type="predicted"/>
<feature type="region of interest" description="Disordered" evidence="2">
    <location>
        <begin position="55"/>
        <end position="75"/>
    </location>
</feature>
<feature type="coiled-coil region" evidence="1">
    <location>
        <begin position="90"/>
        <end position="117"/>
    </location>
</feature>
<dbReference type="STRING" id="403673.A0A177WAM5"/>
<dbReference type="OrthoDB" id="5547502at2759"/>
<feature type="coiled-coil region" evidence="1">
    <location>
        <begin position="507"/>
        <end position="534"/>
    </location>
</feature>
<dbReference type="VEuPathDB" id="FungiDB:BDEG_20885"/>
<evidence type="ECO:0000313" key="3">
    <source>
        <dbReference type="EMBL" id="OAJ36744.1"/>
    </source>
</evidence>
<evidence type="ECO:0000256" key="2">
    <source>
        <dbReference type="SAM" id="MobiDB-lite"/>
    </source>
</evidence>
<gene>
    <name evidence="3" type="ORF">BDEG_20885</name>
</gene>